<dbReference type="Gene3D" id="2.40.70.10">
    <property type="entry name" value="Acid Proteases"/>
    <property type="match status" value="1"/>
</dbReference>
<keyword evidence="1" id="KW-0479">Metal-binding</keyword>
<protein>
    <recommendedName>
        <fullName evidence="3">CCHC-type domain-containing protein</fullName>
    </recommendedName>
</protein>
<dbReference type="Pfam" id="PF03732">
    <property type="entry name" value="Retrotrans_gag"/>
    <property type="match status" value="1"/>
</dbReference>
<keyword evidence="1" id="KW-0863">Zinc-finger</keyword>
<dbReference type="Proteomes" id="UP001472677">
    <property type="component" value="Unassembled WGS sequence"/>
</dbReference>
<evidence type="ECO:0000256" key="2">
    <source>
        <dbReference type="SAM" id="MobiDB-lite"/>
    </source>
</evidence>
<dbReference type="SUPFAM" id="SSF57756">
    <property type="entry name" value="Retrovirus zinc finger-like domains"/>
    <property type="match status" value="1"/>
</dbReference>
<sequence>MAGSGDQSGGQNEQNPPDLQLQALERMMRRIVSDAIEPLASRMDRIDGGSHSVHDEVQGEIEVDQSPRQHTPRQGRLQQVDDNIFNIKVAIPSFQGRSDPDAYLTWESKVEHVFECYNYSKQKKVRLAAMEFVDYALLWWDQLLLSRRRTGEGPVTTWNEMKRIMRKRFVPSHYHRELYQKLQNLKQGSRTVEDFFKEMEMAIMRANIVEDREATMAWLLAGLNTEIANVVGLQHYVELEDMVHMAIKVEKQRCRKTVNRGNTPSKPFSNSFNAPNNFRKPAPQAPLQIRERAETSKMKPPVADVGRGKQQVQPERSRDILCFKCLGRGHIASQCPNRRTMLLLDSGEIESESEEDEPKLPKETVEEKDDTLQFFETGDVLVIKRSLTTQPTQDNQQRENIFHTRCLVNNKVCVVIIDGGSCTNVASSIMVEKLGLKTTKHPNPYRLQWLNDGGEIKFDKGTLHDGVTNRYSFMHAGQKITLAPLTPSQVQEDQVRLRKNMEEAKEKKKIEREKEDSNAKVLSIPTSSLNFSNLQVSALFPKEVPKVASVGRLRTFMCLTKIQQPSLPRFDVPFSFATDFSPLPVKSSSCKLDFLSSDVFLIDCRGHDCCLEFCIIACRICCAKWMAFTPKQTSEEVPHQTEIQIVPFCYDRRFRDKSH</sequence>
<dbReference type="InterPro" id="IPR005162">
    <property type="entry name" value="Retrotrans_gag_dom"/>
</dbReference>
<name>A0ABR2BN07_9ROSI</name>
<reference evidence="4 5" key="1">
    <citation type="journal article" date="2024" name="G3 (Bethesda)">
        <title>Genome assembly of Hibiscus sabdariffa L. provides insights into metabolisms of medicinal natural products.</title>
        <authorList>
            <person name="Kim T."/>
        </authorList>
    </citation>
    <scope>NUCLEOTIDE SEQUENCE [LARGE SCALE GENOMIC DNA]</scope>
    <source>
        <strain evidence="4">TK-2024</strain>
        <tissue evidence="4">Old leaves</tissue>
    </source>
</reference>
<dbReference type="SMART" id="SM00343">
    <property type="entry name" value="ZnF_C2HC"/>
    <property type="match status" value="1"/>
</dbReference>
<dbReference type="InterPro" id="IPR001878">
    <property type="entry name" value="Znf_CCHC"/>
</dbReference>
<evidence type="ECO:0000313" key="4">
    <source>
        <dbReference type="EMBL" id="KAK8508406.1"/>
    </source>
</evidence>
<keyword evidence="5" id="KW-1185">Reference proteome</keyword>
<accession>A0ABR2BN07</accession>
<proteinExistence type="predicted"/>
<organism evidence="4 5">
    <name type="scientific">Hibiscus sabdariffa</name>
    <name type="common">roselle</name>
    <dbReference type="NCBI Taxonomy" id="183260"/>
    <lineage>
        <taxon>Eukaryota</taxon>
        <taxon>Viridiplantae</taxon>
        <taxon>Streptophyta</taxon>
        <taxon>Embryophyta</taxon>
        <taxon>Tracheophyta</taxon>
        <taxon>Spermatophyta</taxon>
        <taxon>Magnoliopsida</taxon>
        <taxon>eudicotyledons</taxon>
        <taxon>Gunneridae</taxon>
        <taxon>Pentapetalae</taxon>
        <taxon>rosids</taxon>
        <taxon>malvids</taxon>
        <taxon>Malvales</taxon>
        <taxon>Malvaceae</taxon>
        <taxon>Malvoideae</taxon>
        <taxon>Hibiscus</taxon>
    </lineage>
</organism>
<feature type="domain" description="CCHC-type" evidence="3">
    <location>
        <begin position="322"/>
        <end position="337"/>
    </location>
</feature>
<evidence type="ECO:0000313" key="5">
    <source>
        <dbReference type="Proteomes" id="UP001472677"/>
    </source>
</evidence>
<dbReference type="PROSITE" id="PS50158">
    <property type="entry name" value="ZF_CCHC"/>
    <property type="match status" value="1"/>
</dbReference>
<dbReference type="Gene3D" id="4.10.60.10">
    <property type="entry name" value="Zinc finger, CCHC-type"/>
    <property type="match status" value="1"/>
</dbReference>
<gene>
    <name evidence="4" type="ORF">V6N12_055242</name>
</gene>
<feature type="region of interest" description="Disordered" evidence="2">
    <location>
        <begin position="257"/>
        <end position="282"/>
    </location>
</feature>
<dbReference type="PANTHER" id="PTHR35046:SF9">
    <property type="entry name" value="RNA-DIRECTED DNA POLYMERASE"/>
    <property type="match status" value="1"/>
</dbReference>
<keyword evidence="1" id="KW-0862">Zinc</keyword>
<feature type="compositionally biased region" description="Low complexity" evidence="2">
    <location>
        <begin position="264"/>
        <end position="278"/>
    </location>
</feature>
<evidence type="ECO:0000256" key="1">
    <source>
        <dbReference type="PROSITE-ProRule" id="PRU00047"/>
    </source>
</evidence>
<evidence type="ECO:0000259" key="3">
    <source>
        <dbReference type="PROSITE" id="PS50158"/>
    </source>
</evidence>
<dbReference type="InterPro" id="IPR036875">
    <property type="entry name" value="Znf_CCHC_sf"/>
</dbReference>
<dbReference type="EMBL" id="JBBPBM010000102">
    <property type="protein sequence ID" value="KAK8508406.1"/>
    <property type="molecule type" value="Genomic_DNA"/>
</dbReference>
<comment type="caution">
    <text evidence="4">The sequence shown here is derived from an EMBL/GenBank/DDBJ whole genome shotgun (WGS) entry which is preliminary data.</text>
</comment>
<dbReference type="InterPro" id="IPR021109">
    <property type="entry name" value="Peptidase_aspartic_dom_sf"/>
</dbReference>
<dbReference type="PANTHER" id="PTHR35046">
    <property type="entry name" value="ZINC KNUCKLE (CCHC-TYPE) FAMILY PROTEIN"/>
    <property type="match status" value="1"/>
</dbReference>